<sequence length="326" mass="35128">MPALACLCQSRRGAWRSTHADAAPQTPAAHGHHGHENANGRCAHDACGHVRTDDANDDAMMGRRAMHDARRREQTPWFPLSNSLSLSPALSPATPACLAPTPCPADDMCGSSLPPNRRPSESTSSRIPAEIALICSGKTALMHPWVHFDMFLTLPRPSSSMSRAKSPPWREPPAGVLTAIHTPSALPRPRAGAGHDSMHLPCARRQPGQQPGQQASNHASSLRHAPTRPRLPLVPTCHEAPSPPYAYYPAALHSLAASVYALHAYHSQPMRALGSQRHGRPCHNSPPPHPHVLVLVTTHCPLWPLTHAPFAATLAARSRRANALFS</sequence>
<dbReference type="Proteomes" id="UP000016936">
    <property type="component" value="Unassembled WGS sequence"/>
</dbReference>
<feature type="compositionally biased region" description="Low complexity" evidence="1">
    <location>
        <begin position="203"/>
        <end position="215"/>
    </location>
</feature>
<feature type="region of interest" description="Disordered" evidence="1">
    <location>
        <begin position="18"/>
        <end position="37"/>
    </location>
</feature>
<evidence type="ECO:0000313" key="3">
    <source>
        <dbReference type="Proteomes" id="UP000016936"/>
    </source>
</evidence>
<evidence type="ECO:0000313" key="2">
    <source>
        <dbReference type="EMBL" id="EMD94949.1"/>
    </source>
</evidence>
<gene>
    <name evidence="2" type="ORF">COCHEDRAFT_1027470</name>
</gene>
<dbReference type="HOGENOM" id="CLU_852598_0_0_1"/>
<dbReference type="OrthoDB" id="10561625at2759"/>
<organism evidence="2 3">
    <name type="scientific">Cochliobolus heterostrophus (strain C5 / ATCC 48332 / race O)</name>
    <name type="common">Southern corn leaf blight fungus</name>
    <name type="synonym">Bipolaris maydis</name>
    <dbReference type="NCBI Taxonomy" id="701091"/>
    <lineage>
        <taxon>Eukaryota</taxon>
        <taxon>Fungi</taxon>
        <taxon>Dikarya</taxon>
        <taxon>Ascomycota</taxon>
        <taxon>Pezizomycotina</taxon>
        <taxon>Dothideomycetes</taxon>
        <taxon>Pleosporomycetidae</taxon>
        <taxon>Pleosporales</taxon>
        <taxon>Pleosporineae</taxon>
        <taxon>Pleosporaceae</taxon>
        <taxon>Bipolaris</taxon>
    </lineage>
</organism>
<reference evidence="3" key="2">
    <citation type="journal article" date="2013" name="PLoS Genet.">
        <title>Comparative genome structure, secondary metabolite, and effector coding capacity across Cochliobolus pathogens.</title>
        <authorList>
            <person name="Condon B.J."/>
            <person name="Leng Y."/>
            <person name="Wu D."/>
            <person name="Bushley K.E."/>
            <person name="Ohm R.A."/>
            <person name="Otillar R."/>
            <person name="Martin J."/>
            <person name="Schackwitz W."/>
            <person name="Grimwood J."/>
            <person name="MohdZainudin N."/>
            <person name="Xue C."/>
            <person name="Wang R."/>
            <person name="Manning V.A."/>
            <person name="Dhillon B."/>
            <person name="Tu Z.J."/>
            <person name="Steffenson B.J."/>
            <person name="Salamov A."/>
            <person name="Sun H."/>
            <person name="Lowry S."/>
            <person name="LaButti K."/>
            <person name="Han J."/>
            <person name="Copeland A."/>
            <person name="Lindquist E."/>
            <person name="Barry K."/>
            <person name="Schmutz J."/>
            <person name="Baker S.E."/>
            <person name="Ciuffetti L.M."/>
            <person name="Grigoriev I.V."/>
            <person name="Zhong S."/>
            <person name="Turgeon B.G."/>
        </authorList>
    </citation>
    <scope>NUCLEOTIDE SEQUENCE [LARGE SCALE GENOMIC DNA]</scope>
    <source>
        <strain evidence="3">C5 / ATCC 48332 / race O</strain>
    </source>
</reference>
<accession>M2U8P9</accession>
<reference evidence="2 3" key="1">
    <citation type="journal article" date="2012" name="PLoS Pathog.">
        <title>Diverse lifestyles and strategies of plant pathogenesis encoded in the genomes of eighteen Dothideomycetes fungi.</title>
        <authorList>
            <person name="Ohm R.A."/>
            <person name="Feau N."/>
            <person name="Henrissat B."/>
            <person name="Schoch C.L."/>
            <person name="Horwitz B.A."/>
            <person name="Barry K.W."/>
            <person name="Condon B.J."/>
            <person name="Copeland A.C."/>
            <person name="Dhillon B."/>
            <person name="Glaser F."/>
            <person name="Hesse C.N."/>
            <person name="Kosti I."/>
            <person name="LaButti K."/>
            <person name="Lindquist E.A."/>
            <person name="Lucas S."/>
            <person name="Salamov A.A."/>
            <person name="Bradshaw R.E."/>
            <person name="Ciuffetti L."/>
            <person name="Hamelin R.C."/>
            <person name="Kema G.H.J."/>
            <person name="Lawrence C."/>
            <person name="Scott J.A."/>
            <person name="Spatafora J.W."/>
            <person name="Turgeon B.G."/>
            <person name="de Wit P.J.G.M."/>
            <person name="Zhong S."/>
            <person name="Goodwin S.B."/>
            <person name="Grigoriev I.V."/>
        </authorList>
    </citation>
    <scope>NUCLEOTIDE SEQUENCE [LARGE SCALE GENOMIC DNA]</scope>
    <source>
        <strain evidence="3">C5 / ATCC 48332 / race O</strain>
    </source>
</reference>
<protein>
    <submittedName>
        <fullName evidence="2">Uncharacterized protein</fullName>
    </submittedName>
</protein>
<keyword evidence="3" id="KW-1185">Reference proteome</keyword>
<evidence type="ECO:0000256" key="1">
    <source>
        <dbReference type="SAM" id="MobiDB-lite"/>
    </source>
</evidence>
<proteinExistence type="predicted"/>
<feature type="region of interest" description="Disordered" evidence="1">
    <location>
        <begin position="188"/>
        <end position="228"/>
    </location>
</feature>
<dbReference type="AlphaFoldDB" id="M2U8P9"/>
<dbReference type="EMBL" id="KB445571">
    <property type="protein sequence ID" value="EMD94949.1"/>
    <property type="molecule type" value="Genomic_DNA"/>
</dbReference>
<name>M2U8P9_COCH5</name>